<dbReference type="AlphaFoldDB" id="B9J345"/>
<evidence type="ECO:0000313" key="2">
    <source>
        <dbReference type="Proteomes" id="UP000000441"/>
    </source>
</evidence>
<reference evidence="1 2" key="1">
    <citation type="journal article" date="2009" name="J. Bacteriol.">
        <title>Complete genome sequence of the extremophilic Bacillus cereus strain Q1 with industrial applications.</title>
        <authorList>
            <person name="Xiong Z."/>
            <person name="Jiang Y."/>
            <person name="Qi D."/>
            <person name="Lu H."/>
            <person name="Yang F."/>
            <person name="Yang J."/>
            <person name="Chen L."/>
            <person name="Sun L."/>
            <person name="Xu X."/>
            <person name="Xue Y."/>
            <person name="Zhu Y."/>
            <person name="Jin Q."/>
        </authorList>
    </citation>
    <scope>NUCLEOTIDE SEQUENCE [LARGE SCALE GENOMIC DNA]</scope>
    <source>
        <strain evidence="1 2">Q1</strain>
    </source>
</reference>
<gene>
    <name evidence="1" type="ordered locus">BCQ_2656</name>
</gene>
<organism evidence="1 2">
    <name type="scientific">Bacillus cereus (strain Q1)</name>
    <dbReference type="NCBI Taxonomy" id="361100"/>
    <lineage>
        <taxon>Bacteria</taxon>
        <taxon>Bacillati</taxon>
        <taxon>Bacillota</taxon>
        <taxon>Bacilli</taxon>
        <taxon>Bacillales</taxon>
        <taxon>Bacillaceae</taxon>
        <taxon>Bacillus</taxon>
        <taxon>Bacillus cereus group</taxon>
    </lineage>
</organism>
<dbReference type="Proteomes" id="UP000000441">
    <property type="component" value="Chromosome"/>
</dbReference>
<dbReference type="EMBL" id="CP000227">
    <property type="protein sequence ID" value="ACM13084.1"/>
    <property type="molecule type" value="Genomic_DNA"/>
</dbReference>
<accession>B9J345</accession>
<evidence type="ECO:0000313" key="1">
    <source>
        <dbReference type="EMBL" id="ACM13084.1"/>
    </source>
</evidence>
<dbReference type="HOGENOM" id="CLU_3380469_0_0_9"/>
<proteinExistence type="predicted"/>
<name>B9J345_BACCQ</name>
<dbReference type="KEGG" id="bcq:BCQ_2656"/>
<sequence length="33" mass="3837">MYKISSIQGELIKCVFILKFVIIANHSQKRKEA</sequence>
<protein>
    <submittedName>
        <fullName evidence="1">Uncharacterized protein</fullName>
    </submittedName>
</protein>